<dbReference type="OrthoDB" id="8688418at2"/>
<evidence type="ECO:0000313" key="6">
    <source>
        <dbReference type="EMBL" id="TWE11319.1"/>
    </source>
</evidence>
<dbReference type="PROSITE" id="PS50977">
    <property type="entry name" value="HTH_TETR_2"/>
    <property type="match status" value="1"/>
</dbReference>
<comment type="caution">
    <text evidence="6">The sequence shown here is derived from an EMBL/GenBank/DDBJ whole genome shotgun (WGS) entry which is preliminary data.</text>
</comment>
<dbReference type="AlphaFoldDB" id="A0A561E6S5"/>
<keyword evidence="1" id="KW-0805">Transcription regulation</keyword>
<proteinExistence type="predicted"/>
<feature type="DNA-binding region" description="H-T-H motif" evidence="4">
    <location>
        <begin position="72"/>
        <end position="91"/>
    </location>
</feature>
<gene>
    <name evidence="6" type="ORF">BKA23_0081</name>
</gene>
<keyword evidence="3" id="KW-0804">Transcription</keyword>
<evidence type="ECO:0000256" key="2">
    <source>
        <dbReference type="ARBA" id="ARBA00023125"/>
    </source>
</evidence>
<name>A0A561E6S5_9MICO</name>
<dbReference type="Proteomes" id="UP000318297">
    <property type="component" value="Unassembled WGS sequence"/>
</dbReference>
<dbReference type="GO" id="GO:0003700">
    <property type="term" value="F:DNA-binding transcription factor activity"/>
    <property type="evidence" value="ECO:0007669"/>
    <property type="project" value="TreeGrafter"/>
</dbReference>
<evidence type="ECO:0000256" key="1">
    <source>
        <dbReference type="ARBA" id="ARBA00023015"/>
    </source>
</evidence>
<keyword evidence="2 4" id="KW-0238">DNA-binding</keyword>
<sequence length="236" mass="26376">MRRNSHSIVLHFRALKGKNCQVPTTIDLRADDADLTELVMHASWSPKRLLTAHRITRAAQQLAVAKGYEHFTLDELAEAADVSRRTLFNYFDGKLDATLGVVPGLSQDDIDTFVGGGTGDLIDDLGSLVLGILNSTGVRMRREDWVTTRRCFETNPRLVIAAHERFSGLVDQIRVLVERRESLAPYSPEVPVLLAMLGGIFKVTLQHFIQHDDGREVGEIFLDNLLLARRLFTQSG</sequence>
<dbReference type="PANTHER" id="PTHR30055:SF234">
    <property type="entry name" value="HTH-TYPE TRANSCRIPTIONAL REGULATOR BETI"/>
    <property type="match status" value="1"/>
</dbReference>
<dbReference type="InterPro" id="IPR001647">
    <property type="entry name" value="HTH_TetR"/>
</dbReference>
<dbReference type="SUPFAM" id="SSF46689">
    <property type="entry name" value="Homeodomain-like"/>
    <property type="match status" value="1"/>
</dbReference>
<evidence type="ECO:0000259" key="5">
    <source>
        <dbReference type="PROSITE" id="PS50977"/>
    </source>
</evidence>
<dbReference type="EMBL" id="VIVQ01000001">
    <property type="protein sequence ID" value="TWE11319.1"/>
    <property type="molecule type" value="Genomic_DNA"/>
</dbReference>
<dbReference type="GO" id="GO:0000976">
    <property type="term" value="F:transcription cis-regulatory region binding"/>
    <property type="evidence" value="ECO:0007669"/>
    <property type="project" value="TreeGrafter"/>
</dbReference>
<dbReference type="Pfam" id="PF00440">
    <property type="entry name" value="TetR_N"/>
    <property type="match status" value="1"/>
</dbReference>
<evidence type="ECO:0000313" key="7">
    <source>
        <dbReference type="Proteomes" id="UP000318297"/>
    </source>
</evidence>
<evidence type="ECO:0000256" key="3">
    <source>
        <dbReference type="ARBA" id="ARBA00023163"/>
    </source>
</evidence>
<reference evidence="6 7" key="1">
    <citation type="submission" date="2019-06" db="EMBL/GenBank/DDBJ databases">
        <title>Sequencing the genomes of 1000 actinobacteria strains.</title>
        <authorList>
            <person name="Klenk H.-P."/>
        </authorList>
    </citation>
    <scope>NUCLEOTIDE SEQUENCE [LARGE SCALE GENOMIC DNA]</scope>
    <source>
        <strain evidence="6 7">DSM 19560</strain>
    </source>
</reference>
<organism evidence="6 7">
    <name type="scientific">Rudaeicoccus suwonensis</name>
    <dbReference type="NCBI Taxonomy" id="657409"/>
    <lineage>
        <taxon>Bacteria</taxon>
        <taxon>Bacillati</taxon>
        <taxon>Actinomycetota</taxon>
        <taxon>Actinomycetes</taxon>
        <taxon>Micrococcales</taxon>
        <taxon>Dermacoccaceae</taxon>
        <taxon>Rudaeicoccus</taxon>
    </lineage>
</organism>
<dbReference type="PANTHER" id="PTHR30055">
    <property type="entry name" value="HTH-TYPE TRANSCRIPTIONAL REGULATOR RUTR"/>
    <property type="match status" value="1"/>
</dbReference>
<accession>A0A561E6S5</accession>
<protein>
    <submittedName>
        <fullName evidence="6">TetR family transcriptional regulator</fullName>
    </submittedName>
</protein>
<feature type="domain" description="HTH tetR-type" evidence="5">
    <location>
        <begin position="49"/>
        <end position="109"/>
    </location>
</feature>
<keyword evidence="7" id="KW-1185">Reference proteome</keyword>
<dbReference type="Gene3D" id="1.10.357.10">
    <property type="entry name" value="Tetracycline Repressor, domain 2"/>
    <property type="match status" value="1"/>
</dbReference>
<dbReference type="InterPro" id="IPR050109">
    <property type="entry name" value="HTH-type_TetR-like_transc_reg"/>
</dbReference>
<evidence type="ECO:0000256" key="4">
    <source>
        <dbReference type="PROSITE-ProRule" id="PRU00335"/>
    </source>
</evidence>
<dbReference type="InterPro" id="IPR009057">
    <property type="entry name" value="Homeodomain-like_sf"/>
</dbReference>